<comment type="similarity">
    <text evidence="1 5">Belongs to the universal ribosomal protein uL4 family.</text>
</comment>
<evidence type="ECO:0000256" key="1">
    <source>
        <dbReference type="ARBA" id="ARBA00010528"/>
    </source>
</evidence>
<dbReference type="PANTHER" id="PTHR10746:SF6">
    <property type="entry name" value="LARGE RIBOSOMAL SUBUNIT PROTEIN UL4M"/>
    <property type="match status" value="1"/>
</dbReference>
<dbReference type="KEGG" id="csaz:Cs308_0276"/>
<dbReference type="InterPro" id="IPR013005">
    <property type="entry name" value="Ribosomal_uL4-like"/>
</dbReference>
<feature type="region of interest" description="Disordered" evidence="6">
    <location>
        <begin position="53"/>
        <end position="74"/>
    </location>
</feature>
<evidence type="ECO:0000256" key="2">
    <source>
        <dbReference type="ARBA" id="ARBA00022980"/>
    </source>
</evidence>
<evidence type="ECO:0000313" key="7">
    <source>
        <dbReference type="EMBL" id="ANH78447.1"/>
    </source>
</evidence>
<dbReference type="GO" id="GO:1990904">
    <property type="term" value="C:ribonucleoprotein complex"/>
    <property type="evidence" value="ECO:0007669"/>
    <property type="project" value="UniProtKB-KW"/>
</dbReference>
<dbReference type="InterPro" id="IPR002136">
    <property type="entry name" value="Ribosomal_uL4"/>
</dbReference>
<dbReference type="InterPro" id="IPR023574">
    <property type="entry name" value="Ribosomal_uL4_dom_sf"/>
</dbReference>
<gene>
    <name evidence="5" type="primary">rplD</name>
    <name evidence="7" type="ORF">Cs308_0276</name>
</gene>
<dbReference type="Pfam" id="PF00573">
    <property type="entry name" value="Ribosomal_L4"/>
    <property type="match status" value="1"/>
</dbReference>
<dbReference type="SUPFAM" id="SSF52166">
    <property type="entry name" value="Ribosomal protein L4"/>
    <property type="match status" value="1"/>
</dbReference>
<keyword evidence="2 5" id="KW-0689">Ribosomal protein</keyword>
<comment type="function">
    <text evidence="5">One of the primary rRNA binding proteins, this protein initially binds near the 5'-end of the 23S rRNA. It is important during the early stages of 50S assembly. It makes multiple contacts with different domains of the 23S rRNA in the assembled 50S subunit and ribosome.</text>
</comment>
<proteinExistence type="inferred from homology"/>
<evidence type="ECO:0000256" key="4">
    <source>
        <dbReference type="ARBA" id="ARBA00035244"/>
    </source>
</evidence>
<keyword evidence="5" id="KW-0699">rRNA-binding</keyword>
<dbReference type="GO" id="GO:0019843">
    <property type="term" value="F:rRNA binding"/>
    <property type="evidence" value="ECO:0007669"/>
    <property type="project" value="UniProtKB-UniRule"/>
</dbReference>
<accession>A0A1A9HUR6</accession>
<name>A0A1A9HUR6_9CHLA</name>
<dbReference type="OrthoDB" id="9803201at2"/>
<protein>
    <recommendedName>
        <fullName evidence="4 5">Large ribosomal subunit protein uL4</fullName>
    </recommendedName>
</protein>
<dbReference type="GO" id="GO:0006412">
    <property type="term" value="P:translation"/>
    <property type="evidence" value="ECO:0007669"/>
    <property type="project" value="UniProtKB-UniRule"/>
</dbReference>
<dbReference type="PANTHER" id="PTHR10746">
    <property type="entry name" value="50S RIBOSOMAL PROTEIN L4"/>
    <property type="match status" value="1"/>
</dbReference>
<keyword evidence="8" id="KW-1185">Reference proteome</keyword>
<dbReference type="PATRIC" id="fig|1806891.3.peg.268"/>
<dbReference type="AlphaFoldDB" id="A0A1A9HUR6"/>
<dbReference type="EMBL" id="CP014639">
    <property type="protein sequence ID" value="ANH78447.1"/>
    <property type="molecule type" value="Genomic_DNA"/>
</dbReference>
<evidence type="ECO:0000256" key="5">
    <source>
        <dbReference type="HAMAP-Rule" id="MF_01328"/>
    </source>
</evidence>
<keyword evidence="3 5" id="KW-0687">Ribonucleoprotein</keyword>
<evidence type="ECO:0000256" key="6">
    <source>
        <dbReference type="SAM" id="MobiDB-lite"/>
    </source>
</evidence>
<keyword evidence="5" id="KW-0694">RNA-binding</keyword>
<dbReference type="Proteomes" id="UP000078162">
    <property type="component" value="Chromosome"/>
</dbReference>
<comment type="subunit">
    <text evidence="5">Part of the 50S ribosomal subunit.</text>
</comment>
<dbReference type="RefSeq" id="WP_066481637.1">
    <property type="nucleotide sequence ID" value="NZ_CP014639.1"/>
</dbReference>
<sequence length="224" mass="24979">MVVLSKVDFLGNEVSKIEVAESFFAQKGNGLQLIKDYLVAIRANNRQWSACTRNRSEVSHSTKKPFKQKGTGNARQGCLASPQFRGGGIVFGPKPKFDQHVRINRKERRAAVRLLLAQKIQGNKLTVVDDTAFIESFPHPKTQIALKFLQDCGVECRSVLFIDHLDHAEKNKNLRLSLRNLTAVQGFVYGMNVNGYHLASAHNIVISAKALEELISHLVSEAKD</sequence>
<evidence type="ECO:0000256" key="3">
    <source>
        <dbReference type="ARBA" id="ARBA00023274"/>
    </source>
</evidence>
<dbReference type="GO" id="GO:0003735">
    <property type="term" value="F:structural constituent of ribosome"/>
    <property type="evidence" value="ECO:0007669"/>
    <property type="project" value="InterPro"/>
</dbReference>
<dbReference type="HAMAP" id="MF_01328_B">
    <property type="entry name" value="Ribosomal_uL4_B"/>
    <property type="match status" value="1"/>
</dbReference>
<dbReference type="Gene3D" id="3.40.1370.10">
    <property type="match status" value="1"/>
</dbReference>
<dbReference type="NCBIfam" id="TIGR03953">
    <property type="entry name" value="rplD_bact"/>
    <property type="match status" value="1"/>
</dbReference>
<organism evidence="7 8">
    <name type="scientific">Candidatus Chlamydia sanziniae</name>
    <dbReference type="NCBI Taxonomy" id="1806891"/>
    <lineage>
        <taxon>Bacteria</taxon>
        <taxon>Pseudomonadati</taxon>
        <taxon>Chlamydiota</taxon>
        <taxon>Chlamydiia</taxon>
        <taxon>Chlamydiales</taxon>
        <taxon>Chlamydiaceae</taxon>
        <taxon>Chlamydia/Chlamydophila group</taxon>
        <taxon>Chlamydia</taxon>
    </lineage>
</organism>
<dbReference type="GO" id="GO:0005840">
    <property type="term" value="C:ribosome"/>
    <property type="evidence" value="ECO:0007669"/>
    <property type="project" value="UniProtKB-KW"/>
</dbReference>
<comment type="function">
    <text evidence="5">Forms part of the polypeptide exit tunnel.</text>
</comment>
<dbReference type="STRING" id="1806891.Cs308_0276"/>
<evidence type="ECO:0000313" key="8">
    <source>
        <dbReference type="Proteomes" id="UP000078162"/>
    </source>
</evidence>
<reference evidence="8" key="1">
    <citation type="submission" date="2016-03" db="EMBL/GenBank/DDBJ databases">
        <title>Culture-independent genomics supports pathogen discovery for uncultivable bacteria within the genus Chlamydia.</title>
        <authorList>
            <person name="Taylor-Brown A."/>
            <person name="Bachmann N.L."/>
            <person name="Borel N."/>
            <person name="Polkinghorne A."/>
        </authorList>
    </citation>
    <scope>NUCLEOTIDE SEQUENCE [LARGE SCALE GENOMIC DNA]</scope>
    <source>
        <strain evidence="8">2742-308</strain>
    </source>
</reference>